<dbReference type="Proteomes" id="UP001148838">
    <property type="component" value="Unassembled WGS sequence"/>
</dbReference>
<dbReference type="InterPro" id="IPR036397">
    <property type="entry name" value="RNaseH_sf"/>
</dbReference>
<accession>A0ABQ8T315</accession>
<protein>
    <submittedName>
        <fullName evidence="1">Uncharacterized protein</fullName>
    </submittedName>
</protein>
<keyword evidence="2" id="KW-1185">Reference proteome</keyword>
<proteinExistence type="predicted"/>
<evidence type="ECO:0000313" key="1">
    <source>
        <dbReference type="EMBL" id="KAJ4440449.1"/>
    </source>
</evidence>
<dbReference type="Gene3D" id="3.30.420.10">
    <property type="entry name" value="Ribonuclease H-like superfamily/Ribonuclease H"/>
    <property type="match status" value="1"/>
</dbReference>
<organism evidence="1 2">
    <name type="scientific">Periplaneta americana</name>
    <name type="common">American cockroach</name>
    <name type="synonym">Blatta americana</name>
    <dbReference type="NCBI Taxonomy" id="6978"/>
    <lineage>
        <taxon>Eukaryota</taxon>
        <taxon>Metazoa</taxon>
        <taxon>Ecdysozoa</taxon>
        <taxon>Arthropoda</taxon>
        <taxon>Hexapoda</taxon>
        <taxon>Insecta</taxon>
        <taxon>Pterygota</taxon>
        <taxon>Neoptera</taxon>
        <taxon>Polyneoptera</taxon>
        <taxon>Dictyoptera</taxon>
        <taxon>Blattodea</taxon>
        <taxon>Blattoidea</taxon>
        <taxon>Blattidae</taxon>
        <taxon>Blattinae</taxon>
        <taxon>Periplaneta</taxon>
    </lineage>
</organism>
<comment type="caution">
    <text evidence="1">The sequence shown here is derived from an EMBL/GenBank/DDBJ whole genome shotgun (WGS) entry which is preliminary data.</text>
</comment>
<gene>
    <name evidence="1" type="ORF">ANN_08590</name>
</gene>
<name>A0ABQ8T315_PERAM</name>
<sequence length="162" mass="17654">MEPLTSEWAEPVSSGVYCGLHRLTALRKTILMGLKRSEEGSVTVPDVEEYALRNTVVIISISPLISHYLQDNTSMIVSGPPVSPDLTASDFFLWGYLKAKVYARRLPDINSLKNAMGEEIVTPDTLQRIMTTTIATCVAQLADSLACWFVAALGLGLDSHLG</sequence>
<dbReference type="EMBL" id="JAJSOF020000017">
    <property type="protein sequence ID" value="KAJ4440449.1"/>
    <property type="molecule type" value="Genomic_DNA"/>
</dbReference>
<reference evidence="1 2" key="1">
    <citation type="journal article" date="2022" name="Allergy">
        <title>Genome assembly and annotation of Periplaneta americana reveal a comprehensive cockroach allergen profile.</title>
        <authorList>
            <person name="Wang L."/>
            <person name="Xiong Q."/>
            <person name="Saelim N."/>
            <person name="Wang L."/>
            <person name="Nong W."/>
            <person name="Wan A.T."/>
            <person name="Shi M."/>
            <person name="Liu X."/>
            <person name="Cao Q."/>
            <person name="Hui J.H.L."/>
            <person name="Sookrung N."/>
            <person name="Leung T.F."/>
            <person name="Tungtrongchitr A."/>
            <person name="Tsui S.K.W."/>
        </authorList>
    </citation>
    <scope>NUCLEOTIDE SEQUENCE [LARGE SCALE GENOMIC DNA]</scope>
    <source>
        <strain evidence="1">PWHHKU_190912</strain>
    </source>
</reference>
<evidence type="ECO:0000313" key="2">
    <source>
        <dbReference type="Proteomes" id="UP001148838"/>
    </source>
</evidence>